<reference evidence="2" key="1">
    <citation type="journal article" date="2016" name="Nature">
        <title>Genome evolution in the allotetraploid frog Xenopus laevis.</title>
        <authorList>
            <person name="Session A.M."/>
            <person name="Uno Y."/>
            <person name="Kwon T."/>
            <person name="Chapman J.A."/>
            <person name="Toyoda A."/>
            <person name="Takahashi S."/>
            <person name="Fukui A."/>
            <person name="Hikosaka A."/>
            <person name="Suzuki A."/>
            <person name="Kondo M."/>
            <person name="van Heeringen S.J."/>
            <person name="Quigley I."/>
            <person name="Heinz S."/>
            <person name="Ogino H."/>
            <person name="Ochi H."/>
            <person name="Hellsten U."/>
            <person name="Lyons J.B."/>
            <person name="Simakov O."/>
            <person name="Putnam N."/>
            <person name="Stites J."/>
            <person name="Kuroki Y."/>
            <person name="Tanaka T."/>
            <person name="Michiue T."/>
            <person name="Watanabe M."/>
            <person name="Bogdanovic O."/>
            <person name="Lister R."/>
            <person name="Georgiou G."/>
            <person name="Paranjpe S.S."/>
            <person name="van Kruijsbergen I."/>
            <person name="Shu S."/>
            <person name="Carlson J."/>
            <person name="Kinoshita T."/>
            <person name="Ohta Y."/>
            <person name="Mawaribuchi S."/>
            <person name="Jenkins J."/>
            <person name="Grimwood J."/>
            <person name="Schmutz J."/>
            <person name="Mitros T."/>
            <person name="Mozaffari S.V."/>
            <person name="Suzuki Y."/>
            <person name="Haramoto Y."/>
            <person name="Yamamoto T.S."/>
            <person name="Takagi C."/>
            <person name="Heald R."/>
            <person name="Miller K."/>
            <person name="Haudenschild C."/>
            <person name="Kitzman J."/>
            <person name="Nakayama T."/>
            <person name="Izutsu Y."/>
            <person name="Robert J."/>
            <person name="Fortriede J."/>
            <person name="Burns K."/>
            <person name="Lotay V."/>
            <person name="Karimi K."/>
            <person name="Yasuoka Y."/>
            <person name="Dichmann D.S."/>
            <person name="Flajnik M.F."/>
            <person name="Houston D.W."/>
            <person name="Shendure J."/>
            <person name="DuPasquier L."/>
            <person name="Vize P.D."/>
            <person name="Zorn A.M."/>
            <person name="Ito M."/>
            <person name="Marcotte E.M."/>
            <person name="Wallingford J.B."/>
            <person name="Ito Y."/>
            <person name="Asashima M."/>
            <person name="Ueno N."/>
            <person name="Matsuda Y."/>
            <person name="Veenstra G.J."/>
            <person name="Fujiyama A."/>
            <person name="Harland R.M."/>
            <person name="Taira M."/>
            <person name="Rokhsar D.S."/>
        </authorList>
    </citation>
    <scope>NUCLEOTIDE SEQUENCE [LARGE SCALE GENOMIC DNA]</scope>
    <source>
        <strain evidence="2">J</strain>
    </source>
</reference>
<proteinExistence type="predicted"/>
<protein>
    <submittedName>
        <fullName evidence="1">Uncharacterized protein</fullName>
    </submittedName>
</protein>
<name>A0A974C9N6_XENLA</name>
<evidence type="ECO:0000313" key="2">
    <source>
        <dbReference type="Proteomes" id="UP000694892"/>
    </source>
</evidence>
<accession>A0A974C9N6</accession>
<organism evidence="1 2">
    <name type="scientific">Xenopus laevis</name>
    <name type="common">African clawed frog</name>
    <dbReference type="NCBI Taxonomy" id="8355"/>
    <lineage>
        <taxon>Eukaryota</taxon>
        <taxon>Metazoa</taxon>
        <taxon>Chordata</taxon>
        <taxon>Craniata</taxon>
        <taxon>Vertebrata</taxon>
        <taxon>Euteleostomi</taxon>
        <taxon>Amphibia</taxon>
        <taxon>Batrachia</taxon>
        <taxon>Anura</taxon>
        <taxon>Pipoidea</taxon>
        <taxon>Pipidae</taxon>
        <taxon>Xenopodinae</taxon>
        <taxon>Xenopus</taxon>
        <taxon>Xenopus</taxon>
    </lineage>
</organism>
<sequence>MCLIHSRLVSCYFYQFIKRRGRYEKLGDCLIYLPGKDPQINLPSRDKTDSSEVVFDVFMCIAAGSPIVFLLGKMTCVLQAGWFIHTMLFIEER</sequence>
<dbReference type="EMBL" id="CM004480">
    <property type="protein sequence ID" value="OCT68691.1"/>
    <property type="molecule type" value="Genomic_DNA"/>
</dbReference>
<gene>
    <name evidence="1" type="ORF">XELAEV_18039979mg</name>
</gene>
<evidence type="ECO:0000313" key="1">
    <source>
        <dbReference type="EMBL" id="OCT68691.1"/>
    </source>
</evidence>
<dbReference type="AlphaFoldDB" id="A0A974C9N6"/>
<dbReference type="Proteomes" id="UP000694892">
    <property type="component" value="Chromosome 8L"/>
</dbReference>